<dbReference type="InterPro" id="IPR013783">
    <property type="entry name" value="Ig-like_fold"/>
</dbReference>
<dbReference type="InterPro" id="IPR052659">
    <property type="entry name" value="Nectin/PVR"/>
</dbReference>
<comment type="similarity">
    <text evidence="3">Belongs to the nectin family.</text>
</comment>
<evidence type="ECO:0000313" key="17">
    <source>
        <dbReference type="Proteomes" id="UP000288216"/>
    </source>
</evidence>
<dbReference type="Pfam" id="PF13927">
    <property type="entry name" value="Ig_3"/>
    <property type="match status" value="1"/>
</dbReference>
<keyword evidence="8" id="KW-0130">Cell adhesion</keyword>
<evidence type="ECO:0000256" key="12">
    <source>
        <dbReference type="ARBA" id="ARBA00023157"/>
    </source>
</evidence>
<reference evidence="16 17" key="1">
    <citation type="journal article" date="2018" name="Nat. Ecol. Evol.">
        <title>Shark genomes provide insights into elasmobranch evolution and the origin of vertebrates.</title>
        <authorList>
            <person name="Hara Y"/>
            <person name="Yamaguchi K"/>
            <person name="Onimaru K"/>
            <person name="Kadota M"/>
            <person name="Koyanagi M"/>
            <person name="Keeley SD"/>
            <person name="Tatsumi K"/>
            <person name="Tanaka K"/>
            <person name="Motone F"/>
            <person name="Kageyama Y"/>
            <person name="Nozu R"/>
            <person name="Adachi N"/>
            <person name="Nishimura O"/>
            <person name="Nakagawa R"/>
            <person name="Tanegashima C"/>
            <person name="Kiyatake I"/>
            <person name="Matsumoto R"/>
            <person name="Murakumo K"/>
            <person name="Nishida K"/>
            <person name="Terakita A"/>
            <person name="Kuratani S"/>
            <person name="Sato K"/>
            <person name="Hyodo S Kuraku.S."/>
        </authorList>
    </citation>
    <scope>NUCLEOTIDE SEQUENCE [LARGE SCALE GENOMIC DNA]</scope>
</reference>
<keyword evidence="6 14" id="KW-0732">Signal</keyword>
<dbReference type="STRING" id="75743.A0A401Q477"/>
<dbReference type="InterPro" id="IPR003598">
    <property type="entry name" value="Ig_sub2"/>
</dbReference>
<name>A0A401Q477_SCYTO</name>
<dbReference type="InterPro" id="IPR003599">
    <property type="entry name" value="Ig_sub"/>
</dbReference>
<evidence type="ECO:0000256" key="7">
    <source>
        <dbReference type="ARBA" id="ARBA00022737"/>
    </source>
</evidence>
<dbReference type="SMART" id="SM00409">
    <property type="entry name" value="IG"/>
    <property type="match status" value="2"/>
</dbReference>
<keyword evidence="5" id="KW-0812">Transmembrane</keyword>
<dbReference type="GO" id="GO:0007155">
    <property type="term" value="P:cell adhesion"/>
    <property type="evidence" value="ECO:0007669"/>
    <property type="project" value="UniProtKB-KW"/>
</dbReference>
<protein>
    <recommendedName>
        <fullName evidence="15">Ig-like domain-containing protein</fullName>
    </recommendedName>
</protein>
<dbReference type="Gene3D" id="2.60.40.10">
    <property type="entry name" value="Immunoglobulins"/>
    <property type="match status" value="3"/>
</dbReference>
<feature type="non-terminal residue" evidence="16">
    <location>
        <position position="321"/>
    </location>
</feature>
<accession>A0A401Q477</accession>
<proteinExistence type="inferred from homology"/>
<evidence type="ECO:0000256" key="5">
    <source>
        <dbReference type="ARBA" id="ARBA00022692"/>
    </source>
</evidence>
<evidence type="ECO:0000313" key="16">
    <source>
        <dbReference type="EMBL" id="GCB80151.1"/>
    </source>
</evidence>
<feature type="domain" description="Ig-like" evidence="15">
    <location>
        <begin position="222"/>
        <end position="321"/>
    </location>
</feature>
<dbReference type="SUPFAM" id="SSF48726">
    <property type="entry name" value="Immunoglobulin"/>
    <property type="match status" value="3"/>
</dbReference>
<comment type="caution">
    <text evidence="16">The sequence shown here is derived from an EMBL/GenBank/DDBJ whole genome shotgun (WGS) entry which is preliminary data.</text>
</comment>
<evidence type="ECO:0000256" key="10">
    <source>
        <dbReference type="ARBA" id="ARBA00022989"/>
    </source>
</evidence>
<keyword evidence="10" id="KW-1133">Transmembrane helix</keyword>
<evidence type="ECO:0000256" key="13">
    <source>
        <dbReference type="ARBA" id="ARBA00023180"/>
    </source>
</evidence>
<evidence type="ECO:0000256" key="14">
    <source>
        <dbReference type="SAM" id="SignalP"/>
    </source>
</evidence>
<dbReference type="InterPro" id="IPR036179">
    <property type="entry name" value="Ig-like_dom_sf"/>
</dbReference>
<dbReference type="SMART" id="SM00408">
    <property type="entry name" value="IGc2"/>
    <property type="match status" value="2"/>
</dbReference>
<dbReference type="GO" id="GO:0005886">
    <property type="term" value="C:plasma membrane"/>
    <property type="evidence" value="ECO:0007669"/>
    <property type="project" value="UniProtKB-SubCell"/>
</dbReference>
<evidence type="ECO:0000256" key="3">
    <source>
        <dbReference type="ARBA" id="ARBA00007810"/>
    </source>
</evidence>
<evidence type="ECO:0000256" key="4">
    <source>
        <dbReference type="ARBA" id="ARBA00022475"/>
    </source>
</evidence>
<keyword evidence="7" id="KW-0677">Repeat</keyword>
<evidence type="ECO:0000256" key="1">
    <source>
        <dbReference type="ARBA" id="ARBA00004251"/>
    </source>
</evidence>
<dbReference type="FunFam" id="2.60.40.10:FF:000304">
    <property type="entry name" value="Nectin cell adhesion molecule 1"/>
    <property type="match status" value="1"/>
</dbReference>
<dbReference type="Pfam" id="PF08205">
    <property type="entry name" value="C2-set_2"/>
    <property type="match status" value="1"/>
</dbReference>
<feature type="signal peptide" evidence="14">
    <location>
        <begin position="1"/>
        <end position="21"/>
    </location>
</feature>
<keyword evidence="9" id="KW-0965">Cell junction</keyword>
<evidence type="ECO:0000256" key="9">
    <source>
        <dbReference type="ARBA" id="ARBA00022949"/>
    </source>
</evidence>
<dbReference type="InterPro" id="IPR013162">
    <property type="entry name" value="CD80_C2-set"/>
</dbReference>
<dbReference type="EMBL" id="BFAA01012191">
    <property type="protein sequence ID" value="GCB80151.1"/>
    <property type="molecule type" value="Genomic_DNA"/>
</dbReference>
<dbReference type="Proteomes" id="UP000288216">
    <property type="component" value="Unassembled WGS sequence"/>
</dbReference>
<feature type="domain" description="Ig-like" evidence="15">
    <location>
        <begin position="35"/>
        <end position="132"/>
    </location>
</feature>
<feature type="domain" description="Ig-like" evidence="15">
    <location>
        <begin position="137"/>
        <end position="216"/>
    </location>
</feature>
<dbReference type="PROSITE" id="PS50835">
    <property type="entry name" value="IG_LIKE"/>
    <property type="match status" value="3"/>
</dbReference>
<comment type="subcellular location">
    <subcellularLocation>
        <location evidence="2">Cell junction</location>
        <location evidence="2">Adherens junction</location>
    </subcellularLocation>
    <subcellularLocation>
        <location evidence="1">Cell membrane</location>
        <topology evidence="1">Single-pass type I membrane protein</topology>
    </subcellularLocation>
</comment>
<keyword evidence="12" id="KW-1015">Disulfide bond</keyword>
<evidence type="ECO:0000256" key="2">
    <source>
        <dbReference type="ARBA" id="ARBA00004536"/>
    </source>
</evidence>
<organism evidence="16 17">
    <name type="scientific">Scyliorhinus torazame</name>
    <name type="common">Cloudy catshark</name>
    <name type="synonym">Catulus torazame</name>
    <dbReference type="NCBI Taxonomy" id="75743"/>
    <lineage>
        <taxon>Eukaryota</taxon>
        <taxon>Metazoa</taxon>
        <taxon>Chordata</taxon>
        <taxon>Craniata</taxon>
        <taxon>Vertebrata</taxon>
        <taxon>Chondrichthyes</taxon>
        <taxon>Elasmobranchii</taxon>
        <taxon>Galeomorphii</taxon>
        <taxon>Galeoidea</taxon>
        <taxon>Carcharhiniformes</taxon>
        <taxon>Scyliorhinidae</taxon>
        <taxon>Scyliorhinus</taxon>
    </lineage>
</organism>
<dbReference type="Pfam" id="PF07686">
    <property type="entry name" value="V-set"/>
    <property type="match status" value="1"/>
</dbReference>
<sequence length="321" mass="35170">MVTLQLKLATIFLHIWSVCNAQNVKVEPNVYGYVGRQAVLRCQFIDPDNALQVTQVTWMKDPASSKINLAVYNPELGTHYPTDTAGRIHFRLPSIQDATLEIERLEMGDDGVYSCEFATYPDGNQEATTNLTILAKPKNQGSPVLVTAGLAEVPMAMCTSANGKPPASISWSRNVIGNITDTLTKNSDGTFTVNSEFRAVPSGEMDGVKMTCEVRQQTLERPDVIQITLSVKYIPIVIIEGYDDNWYVGREHASLTCSAKANPPASTYTWLMNGEPVPGSVTVNGHQLTVTDVTYDVNGTFTCQVTNDLGEGRSKMDVLVR</sequence>
<dbReference type="PANTHER" id="PTHR47387">
    <property type="entry name" value="NECTIN-2"/>
    <property type="match status" value="1"/>
</dbReference>
<keyword evidence="11" id="KW-0472">Membrane</keyword>
<dbReference type="GO" id="GO:0005912">
    <property type="term" value="C:adherens junction"/>
    <property type="evidence" value="ECO:0007669"/>
    <property type="project" value="UniProtKB-SubCell"/>
</dbReference>
<gene>
    <name evidence="16" type="ORF">scyTo_0018024</name>
</gene>
<feature type="chain" id="PRO_5019213069" description="Ig-like domain-containing protein" evidence="14">
    <location>
        <begin position="22"/>
        <end position="321"/>
    </location>
</feature>
<keyword evidence="17" id="KW-1185">Reference proteome</keyword>
<dbReference type="InterPro" id="IPR007110">
    <property type="entry name" value="Ig-like_dom"/>
</dbReference>
<keyword evidence="13" id="KW-0325">Glycoprotein</keyword>
<dbReference type="InterPro" id="IPR013106">
    <property type="entry name" value="Ig_V-set"/>
</dbReference>
<dbReference type="PANTHER" id="PTHR47387:SF1">
    <property type="entry name" value="NECTIN-2"/>
    <property type="match status" value="1"/>
</dbReference>
<evidence type="ECO:0000256" key="8">
    <source>
        <dbReference type="ARBA" id="ARBA00022889"/>
    </source>
</evidence>
<dbReference type="AlphaFoldDB" id="A0A401Q477"/>
<evidence type="ECO:0000256" key="11">
    <source>
        <dbReference type="ARBA" id="ARBA00023136"/>
    </source>
</evidence>
<dbReference type="OrthoDB" id="6413693at2759"/>
<keyword evidence="4" id="KW-1003">Cell membrane</keyword>
<evidence type="ECO:0000256" key="6">
    <source>
        <dbReference type="ARBA" id="ARBA00022729"/>
    </source>
</evidence>
<dbReference type="OMA" id="PYGYAPR"/>
<evidence type="ECO:0000259" key="15">
    <source>
        <dbReference type="PROSITE" id="PS50835"/>
    </source>
</evidence>